<proteinExistence type="inferred from homology"/>
<dbReference type="Gene3D" id="3.90.1200.10">
    <property type="match status" value="1"/>
</dbReference>
<dbReference type="GeneID" id="25726132"/>
<evidence type="ECO:0000313" key="5">
    <source>
        <dbReference type="Proteomes" id="UP000054498"/>
    </source>
</evidence>
<dbReference type="EC" id="2.7.1.172" evidence="1"/>
<dbReference type="GO" id="GO:0016301">
    <property type="term" value="F:kinase activity"/>
    <property type="evidence" value="ECO:0007669"/>
    <property type="project" value="UniProtKB-UniRule"/>
</dbReference>
<dbReference type="Pfam" id="PF03881">
    <property type="entry name" value="Fructosamin_kin"/>
    <property type="match status" value="1"/>
</dbReference>
<dbReference type="GO" id="GO:0102193">
    <property type="term" value="F:protein-ribulosamine 3-kinase activity"/>
    <property type="evidence" value="ECO:0007669"/>
    <property type="project" value="UniProtKB-EC"/>
</dbReference>
<protein>
    <recommendedName>
        <fullName evidence="1">protein-ribulosamine 3-kinase</fullName>
        <ecNumber evidence="1">2.7.1.172</ecNumber>
    </recommendedName>
</protein>
<sequence length="304" mass="33644">MQSARISSPAADWITDNLGDGYVVREKFLGGSGWSSTYIYTTEAGAEYFVKTSGGAKAEGMFKGEALGLKAMFDTNTVRIPDVHHVGLLPDARGAFIVMEYLRLEGGGSQAELGRQMALMHLAEPTDPNAKAGKFGFAVDNTIGATPQPNEWMDDWVEFYRERRLRHQLDLLGDARMKALAQPVLDNLGFWFTDIAGSIRPSILHGDLWSGNVSSSGGRPVIFDPATYYGHAEAEWGMSWCAGFSGAFWQGYFEVAPKAPLFDQRRDLYTLYHILNHANLFGGGYNSQAQTILQRLNEQLKRSQ</sequence>
<evidence type="ECO:0000256" key="3">
    <source>
        <dbReference type="PIRNR" id="PIRNR006221"/>
    </source>
</evidence>
<dbReference type="Proteomes" id="UP000054498">
    <property type="component" value="Unassembled WGS sequence"/>
</dbReference>
<reference evidence="4 5" key="1">
    <citation type="journal article" date="2013" name="BMC Genomics">
        <title>Reconstruction of the lipid metabolism for the microalga Monoraphidium neglectum from its genome sequence reveals characteristics suitable for biofuel production.</title>
        <authorList>
            <person name="Bogen C."/>
            <person name="Al-Dilaimi A."/>
            <person name="Albersmeier A."/>
            <person name="Wichmann J."/>
            <person name="Grundmann M."/>
            <person name="Rupp O."/>
            <person name="Lauersen K.J."/>
            <person name="Blifernez-Klassen O."/>
            <person name="Kalinowski J."/>
            <person name="Goesmann A."/>
            <person name="Mussgnug J.H."/>
            <person name="Kruse O."/>
        </authorList>
    </citation>
    <scope>NUCLEOTIDE SEQUENCE [LARGE SCALE GENOMIC DNA]</scope>
    <source>
        <strain evidence="4 5">SAG 48.87</strain>
    </source>
</reference>
<dbReference type="PANTHER" id="PTHR12149:SF8">
    <property type="entry name" value="PROTEIN-RIBULOSAMINE 3-KINASE"/>
    <property type="match status" value="1"/>
</dbReference>
<dbReference type="InterPro" id="IPR016477">
    <property type="entry name" value="Fructo-/Ketosamine-3-kinase"/>
</dbReference>
<dbReference type="RefSeq" id="XP_013906960.1">
    <property type="nucleotide sequence ID" value="XM_014051506.1"/>
</dbReference>
<dbReference type="Gene3D" id="3.30.200.20">
    <property type="entry name" value="Phosphorylase Kinase, domain 1"/>
    <property type="match status" value="1"/>
</dbReference>
<comment type="catalytic activity">
    <reaction evidence="2">
        <text>N(6)-D-ribulosyl-L-lysyl-[protein] + ATP = N(6)-(3-O-phospho-D-ribulosyl)-L-lysyl-[protein] + ADP + H(+)</text>
        <dbReference type="Rhea" id="RHEA:48432"/>
        <dbReference type="Rhea" id="RHEA-COMP:12103"/>
        <dbReference type="Rhea" id="RHEA-COMP:12104"/>
        <dbReference type="ChEBI" id="CHEBI:15378"/>
        <dbReference type="ChEBI" id="CHEBI:30616"/>
        <dbReference type="ChEBI" id="CHEBI:90418"/>
        <dbReference type="ChEBI" id="CHEBI:90420"/>
        <dbReference type="ChEBI" id="CHEBI:456216"/>
        <dbReference type="EC" id="2.7.1.172"/>
    </reaction>
    <physiologicalReaction direction="left-to-right" evidence="2">
        <dbReference type="Rhea" id="RHEA:48433"/>
    </physiologicalReaction>
</comment>
<evidence type="ECO:0000313" key="4">
    <source>
        <dbReference type="EMBL" id="KIZ07941.1"/>
    </source>
</evidence>
<evidence type="ECO:0000256" key="1">
    <source>
        <dbReference type="ARBA" id="ARBA00011961"/>
    </source>
</evidence>
<dbReference type="KEGG" id="mng:MNEG_0014"/>
<organism evidence="4 5">
    <name type="scientific">Monoraphidium neglectum</name>
    <dbReference type="NCBI Taxonomy" id="145388"/>
    <lineage>
        <taxon>Eukaryota</taxon>
        <taxon>Viridiplantae</taxon>
        <taxon>Chlorophyta</taxon>
        <taxon>core chlorophytes</taxon>
        <taxon>Chlorophyceae</taxon>
        <taxon>CS clade</taxon>
        <taxon>Sphaeropleales</taxon>
        <taxon>Selenastraceae</taxon>
        <taxon>Monoraphidium</taxon>
    </lineage>
</organism>
<dbReference type="PIRSF" id="PIRSF006221">
    <property type="entry name" value="Ketosamine-3-kinase"/>
    <property type="match status" value="1"/>
</dbReference>
<accession>A0A0D2NV49</accession>
<dbReference type="PANTHER" id="PTHR12149">
    <property type="entry name" value="FRUCTOSAMINE 3 KINASE-RELATED PROTEIN"/>
    <property type="match status" value="1"/>
</dbReference>
<comment type="similarity">
    <text evidence="3">Belongs to the fructosamine kinase family.</text>
</comment>
<dbReference type="OrthoDB" id="5772781at2759"/>
<dbReference type="AlphaFoldDB" id="A0A0D2NV49"/>
<name>A0A0D2NV49_9CHLO</name>
<keyword evidence="5" id="KW-1185">Reference proteome</keyword>
<keyword evidence="3" id="KW-0418">Kinase</keyword>
<evidence type="ECO:0000256" key="2">
    <source>
        <dbReference type="ARBA" id="ARBA00048655"/>
    </source>
</evidence>
<dbReference type="EMBL" id="KK100223">
    <property type="protein sequence ID" value="KIZ07941.1"/>
    <property type="molecule type" value="Genomic_DNA"/>
</dbReference>
<keyword evidence="3" id="KW-0808">Transferase</keyword>
<dbReference type="SUPFAM" id="SSF56112">
    <property type="entry name" value="Protein kinase-like (PK-like)"/>
    <property type="match status" value="1"/>
</dbReference>
<dbReference type="InterPro" id="IPR011009">
    <property type="entry name" value="Kinase-like_dom_sf"/>
</dbReference>
<gene>
    <name evidence="4" type="ORF">MNEG_0014</name>
</gene>